<dbReference type="SMART" id="SM00813">
    <property type="entry name" value="Alpha-L-AF_C"/>
    <property type="match status" value="1"/>
</dbReference>
<dbReference type="InterPro" id="IPR055235">
    <property type="entry name" value="ASD1_cat"/>
</dbReference>
<dbReference type="Pfam" id="PF22848">
    <property type="entry name" value="ASD1_dom"/>
    <property type="match status" value="1"/>
</dbReference>
<dbReference type="EC" id="3.2.1.55" evidence="3"/>
<sequence>MQIRDMQTEVHVARHDPVGRISPNVYGQLSEHLGRCVYGGIWVGEDDGVPTENGIRMDTVELLRDLNTPVLRWPGGCFADDYHWTDGLGPREERPRRRNMWWTQGRDNLPEESNAFGTEEFMDFCEMLGTEPYLAVNVGAGDPDEAVDWAEYCNYDGDTEITRLRAKNGSEEPHNVTYWGVGNENWGCGGRFSPEQYAEQFRRYANYLRGFDRVMADESLELVACGHITDSWNRRFLEHLAECVSFGQGTVYNLLDHLSVHRYHHSGSDTEFTDDQYYRLLARARQVGEDIDRAAEALQLFAPGTDIGIIVDEWGVWHPEAVFDNGLEQENTVRDALSAASVLDDLNKRADVVSMANIAQTVNVLQCLVQTNEDSAWPTPTYRVFDLYKQHMGATALRTVVDTEVRAVKSIGNEFNADSEHEVPLVTASASEQDGQVYVTLSNLHRDDAREITVTVESDGVTIEDAQALFGGLPADLYSTETNAERFTPEEIEAENHGDGTVVVDAPAGSTLGLSVQV</sequence>
<dbReference type="InterPro" id="IPR013780">
    <property type="entry name" value="Glyco_hydro_b"/>
</dbReference>
<keyword evidence="9" id="KW-1185">Reference proteome</keyword>
<evidence type="ECO:0000256" key="5">
    <source>
        <dbReference type="ARBA" id="ARBA00023277"/>
    </source>
</evidence>
<accession>A0A4C2EI15</accession>
<dbReference type="InterPro" id="IPR010720">
    <property type="entry name" value="Alpha-L-AF_C"/>
</dbReference>
<feature type="domain" description="Alpha-L-arabinofuranosidase C-terminal" evidence="7">
    <location>
        <begin position="312"/>
        <end position="510"/>
    </location>
</feature>
<keyword evidence="6" id="KW-0326">Glycosidase</keyword>
<evidence type="ECO:0000256" key="6">
    <source>
        <dbReference type="ARBA" id="ARBA00023295"/>
    </source>
</evidence>
<dbReference type="GO" id="GO:0000272">
    <property type="term" value="P:polysaccharide catabolic process"/>
    <property type="evidence" value="ECO:0007669"/>
    <property type="project" value="TreeGrafter"/>
</dbReference>
<keyword evidence="4" id="KW-0378">Hydrolase</keyword>
<evidence type="ECO:0000256" key="4">
    <source>
        <dbReference type="ARBA" id="ARBA00022801"/>
    </source>
</evidence>
<dbReference type="GO" id="GO:0046373">
    <property type="term" value="P:L-arabinose metabolic process"/>
    <property type="evidence" value="ECO:0007669"/>
    <property type="project" value="InterPro"/>
</dbReference>
<comment type="caution">
    <text evidence="8">The sequence shown here is derived from an EMBL/GenBank/DDBJ whole genome shotgun (WGS) entry which is preliminary data.</text>
</comment>
<dbReference type="SUPFAM" id="SSF51445">
    <property type="entry name" value="(Trans)glycosidases"/>
    <property type="match status" value="1"/>
</dbReference>
<protein>
    <recommendedName>
        <fullName evidence="3">non-reducing end alpha-L-arabinofuranosidase</fullName>
        <ecNumber evidence="3">3.2.1.55</ecNumber>
    </recommendedName>
</protein>
<dbReference type="PANTHER" id="PTHR43576:SF2">
    <property type="entry name" value="INTRACELLULAR EXO-ALPHA-L-ARABINOFURANOSIDASE 2"/>
    <property type="match status" value="1"/>
</dbReference>
<dbReference type="SUPFAM" id="SSF51011">
    <property type="entry name" value="Glycosyl hydrolase domain"/>
    <property type="match status" value="1"/>
</dbReference>
<evidence type="ECO:0000256" key="3">
    <source>
        <dbReference type="ARBA" id="ARBA00012670"/>
    </source>
</evidence>
<evidence type="ECO:0000256" key="2">
    <source>
        <dbReference type="ARBA" id="ARBA00007186"/>
    </source>
</evidence>
<comment type="similarity">
    <text evidence="2">Belongs to the glycosyl hydrolase 51 family.</text>
</comment>
<comment type="catalytic activity">
    <reaction evidence="1">
        <text>Hydrolysis of terminal non-reducing alpha-L-arabinofuranoside residues in alpha-L-arabinosides.</text>
        <dbReference type="EC" id="3.2.1.55"/>
    </reaction>
</comment>
<evidence type="ECO:0000313" key="8">
    <source>
        <dbReference type="EMBL" id="GCF14151.1"/>
    </source>
</evidence>
<organism evidence="8 9">
    <name type="scientific">Haloarcula mannanilytica</name>
    <dbReference type="NCBI Taxonomy" id="2509225"/>
    <lineage>
        <taxon>Archaea</taxon>
        <taxon>Methanobacteriati</taxon>
        <taxon>Methanobacteriota</taxon>
        <taxon>Stenosarchaea group</taxon>
        <taxon>Halobacteria</taxon>
        <taxon>Halobacteriales</taxon>
        <taxon>Haloarculaceae</taxon>
        <taxon>Haloarcula</taxon>
    </lineage>
</organism>
<dbReference type="Pfam" id="PF06964">
    <property type="entry name" value="Alpha-L-AF_C"/>
    <property type="match status" value="1"/>
</dbReference>
<dbReference type="Gene3D" id="3.20.20.80">
    <property type="entry name" value="Glycosidases"/>
    <property type="match status" value="1"/>
</dbReference>
<gene>
    <name evidence="8" type="ORF">Harman_20860</name>
</gene>
<dbReference type="Gene3D" id="2.60.40.1180">
    <property type="entry name" value="Golgi alpha-mannosidase II"/>
    <property type="match status" value="1"/>
</dbReference>
<keyword evidence="5" id="KW-0119">Carbohydrate metabolism</keyword>
<evidence type="ECO:0000256" key="1">
    <source>
        <dbReference type="ARBA" id="ARBA00001462"/>
    </source>
</evidence>
<dbReference type="PANTHER" id="PTHR43576">
    <property type="entry name" value="ALPHA-L-ARABINOFURANOSIDASE C-RELATED"/>
    <property type="match status" value="1"/>
</dbReference>
<reference evidence="8 9" key="1">
    <citation type="submission" date="2019-02" db="EMBL/GenBank/DDBJ databases">
        <title>Haloarcula mannanilyticum sp. nov., a mannan degrading haloarchaeon isolated from commercial salt.</title>
        <authorList>
            <person name="Enomoto S."/>
            <person name="Shimane Y."/>
            <person name="Kamekura M."/>
            <person name="Ito T."/>
            <person name="Moriya O."/>
            <person name="Ihara K."/>
            <person name="Takahashi-Ando N."/>
            <person name="Fukushima Y."/>
            <person name="Yoshida Y."/>
            <person name="Usama R."/>
            <person name="Takai K."/>
            <person name="Minegishi H."/>
        </authorList>
    </citation>
    <scope>NUCLEOTIDE SEQUENCE [LARGE SCALE GENOMIC DNA]</scope>
    <source>
        <strain evidence="8 9">MD130-1</strain>
    </source>
</reference>
<evidence type="ECO:0000313" key="9">
    <source>
        <dbReference type="Proteomes" id="UP000304382"/>
    </source>
</evidence>
<dbReference type="AlphaFoldDB" id="A0A4C2EI15"/>
<dbReference type="Proteomes" id="UP000304382">
    <property type="component" value="Unassembled WGS sequence"/>
</dbReference>
<evidence type="ECO:0000259" key="7">
    <source>
        <dbReference type="SMART" id="SM00813"/>
    </source>
</evidence>
<dbReference type="InterPro" id="IPR017853">
    <property type="entry name" value="GH"/>
</dbReference>
<dbReference type="GO" id="GO:0046556">
    <property type="term" value="F:alpha-L-arabinofuranosidase activity"/>
    <property type="evidence" value="ECO:0007669"/>
    <property type="project" value="UniProtKB-EC"/>
</dbReference>
<name>A0A4C2EI15_9EURY</name>
<dbReference type="EMBL" id="BIXZ01000002">
    <property type="protein sequence ID" value="GCF14151.1"/>
    <property type="molecule type" value="Genomic_DNA"/>
</dbReference>
<proteinExistence type="inferred from homology"/>